<evidence type="ECO:0000313" key="2">
    <source>
        <dbReference type="EMBL" id="MCI90024.1"/>
    </source>
</evidence>
<evidence type="ECO:0000256" key="1">
    <source>
        <dbReference type="SAM" id="MobiDB-lite"/>
    </source>
</evidence>
<dbReference type="AlphaFoldDB" id="A0A392VNR6"/>
<dbReference type="EMBL" id="LXQA011232997">
    <property type="protein sequence ID" value="MCI90024.1"/>
    <property type="molecule type" value="Genomic_DNA"/>
</dbReference>
<protein>
    <submittedName>
        <fullName evidence="2">Uncharacterized protein</fullName>
    </submittedName>
</protein>
<evidence type="ECO:0000313" key="3">
    <source>
        <dbReference type="Proteomes" id="UP000265520"/>
    </source>
</evidence>
<name>A0A392VNR6_9FABA</name>
<keyword evidence="3" id="KW-1185">Reference proteome</keyword>
<proteinExistence type="predicted"/>
<sequence length="36" mass="4228">MWLLWNGGADRDVKRKTVDGKRRRRCASRVSKPNDV</sequence>
<accession>A0A392VNR6</accession>
<feature type="region of interest" description="Disordered" evidence="1">
    <location>
        <begin position="13"/>
        <end position="36"/>
    </location>
</feature>
<organism evidence="2 3">
    <name type="scientific">Trifolium medium</name>
    <dbReference type="NCBI Taxonomy" id="97028"/>
    <lineage>
        <taxon>Eukaryota</taxon>
        <taxon>Viridiplantae</taxon>
        <taxon>Streptophyta</taxon>
        <taxon>Embryophyta</taxon>
        <taxon>Tracheophyta</taxon>
        <taxon>Spermatophyta</taxon>
        <taxon>Magnoliopsida</taxon>
        <taxon>eudicotyledons</taxon>
        <taxon>Gunneridae</taxon>
        <taxon>Pentapetalae</taxon>
        <taxon>rosids</taxon>
        <taxon>fabids</taxon>
        <taxon>Fabales</taxon>
        <taxon>Fabaceae</taxon>
        <taxon>Papilionoideae</taxon>
        <taxon>50 kb inversion clade</taxon>
        <taxon>NPAAA clade</taxon>
        <taxon>Hologalegina</taxon>
        <taxon>IRL clade</taxon>
        <taxon>Trifolieae</taxon>
        <taxon>Trifolium</taxon>
    </lineage>
</organism>
<reference evidence="2 3" key="1">
    <citation type="journal article" date="2018" name="Front. Plant Sci.">
        <title>Red Clover (Trifolium pratense) and Zigzag Clover (T. medium) - A Picture of Genomic Similarities and Differences.</title>
        <authorList>
            <person name="Dluhosova J."/>
            <person name="Istvanek J."/>
            <person name="Nedelnik J."/>
            <person name="Repkova J."/>
        </authorList>
    </citation>
    <scope>NUCLEOTIDE SEQUENCE [LARGE SCALE GENOMIC DNA]</scope>
    <source>
        <strain evidence="3">cv. 10/8</strain>
        <tissue evidence="2">Leaf</tissue>
    </source>
</reference>
<dbReference type="Proteomes" id="UP000265520">
    <property type="component" value="Unassembled WGS sequence"/>
</dbReference>
<comment type="caution">
    <text evidence="2">The sequence shown here is derived from an EMBL/GenBank/DDBJ whole genome shotgun (WGS) entry which is preliminary data.</text>
</comment>
<feature type="non-terminal residue" evidence="2">
    <location>
        <position position="36"/>
    </location>
</feature>